<feature type="transmembrane region" description="Helical" evidence="7">
    <location>
        <begin position="181"/>
        <end position="203"/>
    </location>
</feature>
<feature type="transmembrane region" description="Helical" evidence="7">
    <location>
        <begin position="215"/>
        <end position="236"/>
    </location>
</feature>
<comment type="caution">
    <text evidence="8">The sequence shown here is derived from an EMBL/GenBank/DDBJ whole genome shotgun (WGS) entry which is preliminary data.</text>
</comment>
<dbReference type="Proteomes" id="UP000580839">
    <property type="component" value="Unassembled WGS sequence"/>
</dbReference>
<keyword evidence="8" id="KW-0282">Flagellum</keyword>
<keyword evidence="6 7" id="KW-0472">Membrane</keyword>
<sequence>MNGLEALFAPDRWPAFACVSARFSGLFLIAPLWSMASVPRRVRAAAIVVFSAALLPTCPPLSTAPHALELPMMMAGELSIGVVIGLSAALIVYGASLAGEVVSTQMGLSLGPALAPMPELESPGLAQIQSFLALGIYVQLGGHVALLRGVAESLTQLPPGTPLDPGNGVALVALGRTLFEAAVATAAPVIVALLLANVALVVLSRAVPHLNAMMVSLPISTAVGFVITGALLPWTAGALEHGFSNLPFAIERSVAALTAGGH</sequence>
<evidence type="ECO:0000256" key="6">
    <source>
        <dbReference type="ARBA" id="ARBA00023136"/>
    </source>
</evidence>
<organism evidence="8 9">
    <name type="scientific">Eiseniibacteriota bacterium</name>
    <dbReference type="NCBI Taxonomy" id="2212470"/>
    <lineage>
        <taxon>Bacteria</taxon>
        <taxon>Candidatus Eiseniibacteriota</taxon>
    </lineage>
</organism>
<keyword evidence="8" id="KW-0966">Cell projection</keyword>
<dbReference type="PRINTS" id="PR00953">
    <property type="entry name" value="TYPE3IMRPROT"/>
</dbReference>
<proteinExistence type="inferred from homology"/>
<keyword evidence="3" id="KW-1003">Cell membrane</keyword>
<dbReference type="PANTHER" id="PTHR30065:SF1">
    <property type="entry name" value="SURFACE PRESENTATION OF ANTIGENS PROTEIN SPAR"/>
    <property type="match status" value="1"/>
</dbReference>
<keyword evidence="4 7" id="KW-0812">Transmembrane</keyword>
<dbReference type="GO" id="GO:0006605">
    <property type="term" value="P:protein targeting"/>
    <property type="evidence" value="ECO:0007669"/>
    <property type="project" value="InterPro"/>
</dbReference>
<dbReference type="AlphaFoldDB" id="A0A849SKG1"/>
<evidence type="ECO:0000256" key="5">
    <source>
        <dbReference type="ARBA" id="ARBA00022989"/>
    </source>
</evidence>
<keyword evidence="5 7" id="KW-1133">Transmembrane helix</keyword>
<feature type="transmembrane region" description="Helical" evidence="7">
    <location>
        <begin position="78"/>
        <end position="98"/>
    </location>
</feature>
<evidence type="ECO:0000256" key="4">
    <source>
        <dbReference type="ARBA" id="ARBA00022692"/>
    </source>
</evidence>
<dbReference type="InterPro" id="IPR002010">
    <property type="entry name" value="T3SS_IM_R"/>
</dbReference>
<evidence type="ECO:0000256" key="7">
    <source>
        <dbReference type="SAM" id="Phobius"/>
    </source>
</evidence>
<protein>
    <submittedName>
        <fullName evidence="8">Flagellar biosynthetic protein FliR</fullName>
    </submittedName>
</protein>
<keyword evidence="8" id="KW-0969">Cilium</keyword>
<evidence type="ECO:0000256" key="2">
    <source>
        <dbReference type="ARBA" id="ARBA00009772"/>
    </source>
</evidence>
<evidence type="ECO:0000313" key="8">
    <source>
        <dbReference type="EMBL" id="NOT33327.1"/>
    </source>
</evidence>
<evidence type="ECO:0000256" key="3">
    <source>
        <dbReference type="ARBA" id="ARBA00022475"/>
    </source>
</evidence>
<dbReference type="Pfam" id="PF01311">
    <property type="entry name" value="Bac_export_1"/>
    <property type="match status" value="1"/>
</dbReference>
<dbReference type="GO" id="GO:0005886">
    <property type="term" value="C:plasma membrane"/>
    <property type="evidence" value="ECO:0007669"/>
    <property type="project" value="UniProtKB-SubCell"/>
</dbReference>
<dbReference type="PANTHER" id="PTHR30065">
    <property type="entry name" value="FLAGELLAR BIOSYNTHETIC PROTEIN FLIR"/>
    <property type="match status" value="1"/>
</dbReference>
<name>A0A849SKG1_UNCEI</name>
<feature type="transmembrane region" description="Helical" evidence="7">
    <location>
        <begin position="12"/>
        <end position="33"/>
    </location>
</feature>
<reference evidence="8 9" key="1">
    <citation type="submission" date="2020-04" db="EMBL/GenBank/DDBJ databases">
        <title>Metagenomic profiling of ammonia- and methane-oxidizing microorganisms in a Dutch drinking water treatment plant.</title>
        <authorList>
            <person name="Poghosyan L."/>
            <person name="Leucker S."/>
        </authorList>
    </citation>
    <scope>NUCLEOTIDE SEQUENCE [LARGE SCALE GENOMIC DNA]</scope>
    <source>
        <strain evidence="8">S-RSF-IL-03</strain>
    </source>
</reference>
<evidence type="ECO:0000313" key="9">
    <source>
        <dbReference type="Proteomes" id="UP000580839"/>
    </source>
</evidence>
<gene>
    <name evidence="8" type="ORF">HOP12_04060</name>
</gene>
<accession>A0A849SKG1</accession>
<comment type="similarity">
    <text evidence="2">Belongs to the FliR/MopE/SpaR family.</text>
</comment>
<evidence type="ECO:0000256" key="1">
    <source>
        <dbReference type="ARBA" id="ARBA00004651"/>
    </source>
</evidence>
<dbReference type="EMBL" id="JABFRW010000041">
    <property type="protein sequence ID" value="NOT33327.1"/>
    <property type="molecule type" value="Genomic_DNA"/>
</dbReference>
<comment type="subcellular location">
    <subcellularLocation>
        <location evidence="1">Cell membrane</location>
        <topology evidence="1">Multi-pass membrane protein</topology>
    </subcellularLocation>
</comment>